<sequence length="531" mass="59849">MEKRVAVIGAGVGGLAASKACLEEGLLPFVYEKGDKIGGLWNYDGTEWTDSTGPHVYKSLVTNTSKELTAFSDFPFPEDWAPYLTHQQVLQYLHMYADHFNLRKHIQFHHEVTQIEKAWDYDVTGKWLVHVESDGLQKEETFDYVIICTGFFSKAAIPSYPGLENFGGIVIHSNQYRTHDKFVDKNVLVVGNSFSAGDVAVDVSTYSKQVYLSMRDGCFVFPKRGAGGWPIDVVTNTRWRLSLPEWLNRMIFQRFLEKDVNYEALGLKTKRKLFHSKVIANDFILNQIIHGKVKTRPGIKMFFDHGVEFEDGTRLEDVDAIVFGTGYALTTPFISDDILSDDIETREVYKYILPARLKHNTLACVGLLAFHGSAIPGLELQSRWATRLFRGDLVPPRLPEILGSIEAQRQAMYDRFGKHGIWVTTAYYCDDLAADIGCLPSLLSLAFSDPVLALHMLLSPAVPPTYRLVGPKSWNGAREAVMKCWEKNISGTRGRVVESSRKESGTYLKLVILAFVLLLSALAMTYFFGIR</sequence>
<dbReference type="InterPro" id="IPR000960">
    <property type="entry name" value="Flavin_mOase"/>
</dbReference>
<proteinExistence type="inferred from homology"/>
<comment type="catalytic activity">
    <reaction evidence="17">
        <text>N,N-dimethylaniline + NADPH + O2 + H(+) = N,N-dimethylaniline N-oxide + NADP(+) + H2O</text>
        <dbReference type="Rhea" id="RHEA:24468"/>
        <dbReference type="ChEBI" id="CHEBI:15377"/>
        <dbReference type="ChEBI" id="CHEBI:15378"/>
        <dbReference type="ChEBI" id="CHEBI:15379"/>
        <dbReference type="ChEBI" id="CHEBI:16269"/>
        <dbReference type="ChEBI" id="CHEBI:17735"/>
        <dbReference type="ChEBI" id="CHEBI:57783"/>
        <dbReference type="ChEBI" id="CHEBI:58349"/>
        <dbReference type="EC" id="1.14.13.8"/>
    </reaction>
    <physiologicalReaction direction="left-to-right" evidence="17">
        <dbReference type="Rhea" id="RHEA:24469"/>
    </physiologicalReaction>
</comment>
<evidence type="ECO:0000256" key="16">
    <source>
        <dbReference type="ARBA" id="ARBA00048088"/>
    </source>
</evidence>
<dbReference type="EMBL" id="JAIZAY010000007">
    <property type="protein sequence ID" value="KAJ8039163.1"/>
    <property type="molecule type" value="Genomic_DNA"/>
</dbReference>
<comment type="cofactor">
    <cofactor evidence="1 18 19">
        <name>FAD</name>
        <dbReference type="ChEBI" id="CHEBI:57692"/>
    </cofactor>
</comment>
<dbReference type="GO" id="GO:0004499">
    <property type="term" value="F:N,N-dimethylaniline monooxygenase activity"/>
    <property type="evidence" value="ECO:0007669"/>
    <property type="project" value="UniProtKB-UniRule"/>
</dbReference>
<keyword evidence="5 20" id="KW-0812">Transmembrane</keyword>
<dbReference type="PIRSF" id="PIRSF000332">
    <property type="entry name" value="FMO"/>
    <property type="match status" value="1"/>
</dbReference>
<evidence type="ECO:0000256" key="12">
    <source>
        <dbReference type="ARBA" id="ARBA00023136"/>
    </source>
</evidence>
<dbReference type="SUPFAM" id="SSF51905">
    <property type="entry name" value="FAD/NAD(P)-binding domain"/>
    <property type="match status" value="2"/>
</dbReference>
<keyword evidence="8 18" id="KW-0521">NADP</keyword>
<keyword evidence="12 18" id="KW-0472">Membrane</keyword>
<comment type="catalytic activity">
    <reaction evidence="16">
        <text>trimethylamine + NADPH + O2 = trimethylamine N-oxide + NADP(+) + H2O</text>
        <dbReference type="Rhea" id="RHEA:31979"/>
        <dbReference type="ChEBI" id="CHEBI:15377"/>
        <dbReference type="ChEBI" id="CHEBI:15379"/>
        <dbReference type="ChEBI" id="CHEBI:15724"/>
        <dbReference type="ChEBI" id="CHEBI:57783"/>
        <dbReference type="ChEBI" id="CHEBI:58349"/>
        <dbReference type="ChEBI" id="CHEBI:58389"/>
        <dbReference type="EC" id="1.14.13.148"/>
    </reaction>
    <physiologicalReaction direction="left-to-right" evidence="16">
        <dbReference type="Rhea" id="RHEA:31980"/>
    </physiologicalReaction>
</comment>
<accession>A0A9Q1HB96</accession>
<keyword evidence="4 18" id="KW-0285">Flavoprotein</keyword>
<gene>
    <name evidence="21" type="ORF">HOLleu_16795</name>
</gene>
<evidence type="ECO:0000313" key="22">
    <source>
        <dbReference type="Proteomes" id="UP001152320"/>
    </source>
</evidence>
<dbReference type="AlphaFoldDB" id="A0A9Q1HB96"/>
<dbReference type="GO" id="GO:0050661">
    <property type="term" value="F:NADP binding"/>
    <property type="evidence" value="ECO:0007669"/>
    <property type="project" value="InterPro"/>
</dbReference>
<reference evidence="21" key="1">
    <citation type="submission" date="2021-10" db="EMBL/GenBank/DDBJ databases">
        <title>Tropical sea cucumber genome reveals ecological adaptation and Cuvierian tubules defense mechanism.</title>
        <authorList>
            <person name="Chen T."/>
        </authorList>
    </citation>
    <scope>NUCLEOTIDE SEQUENCE</scope>
    <source>
        <strain evidence="21">Nanhai2018</strain>
        <tissue evidence="21">Muscle</tissue>
    </source>
</reference>
<dbReference type="InterPro" id="IPR020946">
    <property type="entry name" value="Flavin_mOase-like"/>
</dbReference>
<evidence type="ECO:0000256" key="15">
    <source>
        <dbReference type="ARBA" id="ARBA00048041"/>
    </source>
</evidence>
<dbReference type="Pfam" id="PF00743">
    <property type="entry name" value="FMO-like"/>
    <property type="match status" value="1"/>
</dbReference>
<dbReference type="PRINTS" id="PR01121">
    <property type="entry name" value="FMOXYGENASE1"/>
</dbReference>
<comment type="subcellular location">
    <subcellularLocation>
        <location evidence="2">Endoplasmic reticulum membrane</location>
        <topology evidence="2">Single-pass membrane protein</topology>
    </subcellularLocation>
</comment>
<evidence type="ECO:0000256" key="2">
    <source>
        <dbReference type="ARBA" id="ARBA00004389"/>
    </source>
</evidence>
<comment type="similarity">
    <text evidence="3 18 19">Belongs to the FMO family.</text>
</comment>
<keyword evidence="6 18" id="KW-0256">Endoplasmic reticulum</keyword>
<keyword evidence="7 18" id="KW-0274">FAD</keyword>
<evidence type="ECO:0000313" key="21">
    <source>
        <dbReference type="EMBL" id="KAJ8039163.1"/>
    </source>
</evidence>
<dbReference type="PRINTS" id="PR00370">
    <property type="entry name" value="FMOXYGENASE"/>
</dbReference>
<evidence type="ECO:0000256" key="9">
    <source>
        <dbReference type="ARBA" id="ARBA00022989"/>
    </source>
</evidence>
<dbReference type="OrthoDB" id="66881at2759"/>
<comment type="catalytic activity">
    <reaction evidence="14">
        <text>hypotaurine + NADH + O2 + H(+) = taurine + NAD(+) + H2O</text>
        <dbReference type="Rhea" id="RHEA:74111"/>
        <dbReference type="ChEBI" id="CHEBI:15377"/>
        <dbReference type="ChEBI" id="CHEBI:15378"/>
        <dbReference type="ChEBI" id="CHEBI:15379"/>
        <dbReference type="ChEBI" id="CHEBI:57540"/>
        <dbReference type="ChEBI" id="CHEBI:57853"/>
        <dbReference type="ChEBI" id="CHEBI:57945"/>
        <dbReference type="ChEBI" id="CHEBI:507393"/>
        <dbReference type="EC" id="1.14.13.8"/>
    </reaction>
    <physiologicalReaction direction="left-to-right" evidence="14">
        <dbReference type="Rhea" id="RHEA:74112"/>
    </physiologicalReaction>
</comment>
<evidence type="ECO:0000256" key="14">
    <source>
        <dbReference type="ARBA" id="ARBA00047338"/>
    </source>
</evidence>
<evidence type="ECO:0000256" key="1">
    <source>
        <dbReference type="ARBA" id="ARBA00001974"/>
    </source>
</evidence>
<evidence type="ECO:0000256" key="4">
    <source>
        <dbReference type="ARBA" id="ARBA00022630"/>
    </source>
</evidence>
<dbReference type="PANTHER" id="PTHR23023">
    <property type="entry name" value="DIMETHYLANILINE MONOOXYGENASE"/>
    <property type="match status" value="1"/>
</dbReference>
<comment type="caution">
    <text evidence="21">The sequence shown here is derived from an EMBL/GenBank/DDBJ whole genome shotgun (WGS) entry which is preliminary data.</text>
</comment>
<evidence type="ECO:0000256" key="5">
    <source>
        <dbReference type="ARBA" id="ARBA00022692"/>
    </source>
</evidence>
<dbReference type="InterPro" id="IPR002253">
    <property type="entry name" value="Flavin_mOase_1"/>
</dbReference>
<dbReference type="GO" id="GO:0005789">
    <property type="term" value="C:endoplasmic reticulum membrane"/>
    <property type="evidence" value="ECO:0007669"/>
    <property type="project" value="UniProtKB-SubCell"/>
</dbReference>
<dbReference type="InterPro" id="IPR036188">
    <property type="entry name" value="FAD/NAD-bd_sf"/>
</dbReference>
<comment type="function">
    <text evidence="13">Broad spectrum monooxygenase that catalyzes the oxygenation of a wide variety of nitrogen- and sulfur-containing compounds including xenobiotics. Catalyzes the S-oxygenation of hypotaurine to produce taurine, an organic osmolyte involved in cell volume regulation as well as a variety of cytoprotective and developmental processes. In vitro, catalyzes the N-oxygenation of trimethylamine (TMA) to produce trimethylamine N-oxide (TMAO) and could therefore participate to the detoxification of this compound that is generated by the action of gut microbiota from dietary precursors such as choline, choline containing compounds, betaine or L-carnitine.</text>
</comment>
<evidence type="ECO:0000256" key="18">
    <source>
        <dbReference type="PIRNR" id="PIRNR000332"/>
    </source>
</evidence>
<dbReference type="GO" id="GO:0034899">
    <property type="term" value="F:trimethylamine monooxygenase activity"/>
    <property type="evidence" value="ECO:0007669"/>
    <property type="project" value="UniProtKB-EC"/>
</dbReference>
<dbReference type="FunFam" id="3.50.50.60:FF:000159">
    <property type="entry name" value="Dimethylaniline monooxygenase [N-oxide-forming]"/>
    <property type="match status" value="1"/>
</dbReference>
<evidence type="ECO:0000256" key="7">
    <source>
        <dbReference type="ARBA" id="ARBA00022827"/>
    </source>
</evidence>
<evidence type="ECO:0000256" key="13">
    <source>
        <dbReference type="ARBA" id="ARBA00045957"/>
    </source>
</evidence>
<comment type="catalytic activity">
    <reaction evidence="15">
        <text>hypotaurine + NADPH + O2 + H(+) = taurine + NADP(+) + H2O</text>
        <dbReference type="Rhea" id="RHEA:69819"/>
        <dbReference type="ChEBI" id="CHEBI:15377"/>
        <dbReference type="ChEBI" id="CHEBI:15378"/>
        <dbReference type="ChEBI" id="CHEBI:15379"/>
        <dbReference type="ChEBI" id="CHEBI:57783"/>
        <dbReference type="ChEBI" id="CHEBI:57853"/>
        <dbReference type="ChEBI" id="CHEBI:58349"/>
        <dbReference type="ChEBI" id="CHEBI:507393"/>
        <dbReference type="EC" id="1.14.13.8"/>
    </reaction>
    <physiologicalReaction direction="left-to-right" evidence="15">
        <dbReference type="Rhea" id="RHEA:69820"/>
    </physiologicalReaction>
</comment>
<dbReference type="EC" id="1.-.-.-" evidence="19"/>
<evidence type="ECO:0000256" key="3">
    <source>
        <dbReference type="ARBA" id="ARBA00009183"/>
    </source>
</evidence>
<evidence type="ECO:0000256" key="6">
    <source>
        <dbReference type="ARBA" id="ARBA00022824"/>
    </source>
</evidence>
<keyword evidence="11 18" id="KW-0503">Monooxygenase</keyword>
<evidence type="ECO:0000256" key="17">
    <source>
        <dbReference type="ARBA" id="ARBA00049443"/>
    </source>
</evidence>
<protein>
    <recommendedName>
        <fullName evidence="19">Flavin-containing monooxygenase</fullName>
        <ecNumber evidence="19">1.-.-.-</ecNumber>
    </recommendedName>
</protein>
<evidence type="ECO:0000256" key="20">
    <source>
        <dbReference type="SAM" id="Phobius"/>
    </source>
</evidence>
<keyword evidence="10 18" id="KW-0560">Oxidoreductase</keyword>
<keyword evidence="9 20" id="KW-1133">Transmembrane helix</keyword>
<evidence type="ECO:0000256" key="8">
    <source>
        <dbReference type="ARBA" id="ARBA00022857"/>
    </source>
</evidence>
<name>A0A9Q1HB96_HOLLE</name>
<dbReference type="Proteomes" id="UP001152320">
    <property type="component" value="Chromosome 7"/>
</dbReference>
<evidence type="ECO:0000256" key="11">
    <source>
        <dbReference type="ARBA" id="ARBA00023033"/>
    </source>
</evidence>
<keyword evidence="22" id="KW-1185">Reference proteome</keyword>
<dbReference type="InterPro" id="IPR050346">
    <property type="entry name" value="FMO-like"/>
</dbReference>
<evidence type="ECO:0000256" key="19">
    <source>
        <dbReference type="RuleBase" id="RU361177"/>
    </source>
</evidence>
<dbReference type="GO" id="GO:0050660">
    <property type="term" value="F:flavin adenine dinucleotide binding"/>
    <property type="evidence" value="ECO:0007669"/>
    <property type="project" value="InterPro"/>
</dbReference>
<organism evidence="21 22">
    <name type="scientific">Holothuria leucospilota</name>
    <name type="common">Black long sea cucumber</name>
    <name type="synonym">Mertensiothuria leucospilota</name>
    <dbReference type="NCBI Taxonomy" id="206669"/>
    <lineage>
        <taxon>Eukaryota</taxon>
        <taxon>Metazoa</taxon>
        <taxon>Echinodermata</taxon>
        <taxon>Eleutherozoa</taxon>
        <taxon>Echinozoa</taxon>
        <taxon>Holothuroidea</taxon>
        <taxon>Aspidochirotacea</taxon>
        <taxon>Aspidochirotida</taxon>
        <taxon>Holothuriidae</taxon>
        <taxon>Holothuria</taxon>
    </lineage>
</organism>
<dbReference type="Gene3D" id="3.50.50.60">
    <property type="entry name" value="FAD/NAD(P)-binding domain"/>
    <property type="match status" value="1"/>
</dbReference>
<evidence type="ECO:0000256" key="10">
    <source>
        <dbReference type="ARBA" id="ARBA00023002"/>
    </source>
</evidence>
<feature type="transmembrane region" description="Helical" evidence="20">
    <location>
        <begin position="507"/>
        <end position="528"/>
    </location>
</feature>